<evidence type="ECO:0000256" key="1">
    <source>
        <dbReference type="PROSITE-ProRule" id="PRU00703"/>
    </source>
</evidence>
<protein>
    <submittedName>
        <fullName evidence="4">HPP family protein</fullName>
    </submittedName>
</protein>
<feature type="transmembrane region" description="Helical" evidence="2">
    <location>
        <begin position="67"/>
        <end position="87"/>
    </location>
</feature>
<reference evidence="4 5" key="1">
    <citation type="journal article" date="2019" name="Syst. Appl. Microbiol.">
        <title>Microvirga tunisiensis sp. nov., a root nodule symbiotic bacterium isolated from Lupinus micranthus and L. luteus grown in Northern Tunisia.</title>
        <authorList>
            <person name="Msaddak A."/>
            <person name="Rejili M."/>
            <person name="Duran D."/>
            <person name="Mars M."/>
            <person name="Palacios J.M."/>
            <person name="Ruiz-Argueso T."/>
            <person name="Rey L."/>
            <person name="Imperial J."/>
        </authorList>
    </citation>
    <scope>NUCLEOTIDE SEQUENCE [LARGE SCALE GENOMIC DNA]</scope>
    <source>
        <strain evidence="4 5">Lmie10</strain>
    </source>
</reference>
<evidence type="ECO:0000256" key="2">
    <source>
        <dbReference type="SAM" id="Phobius"/>
    </source>
</evidence>
<dbReference type="InterPro" id="IPR007065">
    <property type="entry name" value="HPP"/>
</dbReference>
<dbReference type="Pfam" id="PF00571">
    <property type="entry name" value="CBS"/>
    <property type="match status" value="2"/>
</dbReference>
<keyword evidence="2" id="KW-0812">Transmembrane</keyword>
<keyword evidence="2" id="KW-1133">Transmembrane helix</keyword>
<evidence type="ECO:0000313" key="4">
    <source>
        <dbReference type="EMBL" id="MPR27175.1"/>
    </source>
</evidence>
<feature type="domain" description="CBS" evidence="3">
    <location>
        <begin position="296"/>
        <end position="353"/>
    </location>
</feature>
<dbReference type="InterPro" id="IPR000644">
    <property type="entry name" value="CBS_dom"/>
</dbReference>
<dbReference type="RefSeq" id="WP_152713317.1">
    <property type="nucleotide sequence ID" value="NZ_VOSJ01000076.1"/>
</dbReference>
<comment type="caution">
    <text evidence="4">The sequence shown here is derived from an EMBL/GenBank/DDBJ whole genome shotgun (WGS) entry which is preliminary data.</text>
</comment>
<dbReference type="SUPFAM" id="SSF54631">
    <property type="entry name" value="CBS-domain pair"/>
    <property type="match status" value="1"/>
</dbReference>
<dbReference type="Gene3D" id="3.10.580.10">
    <property type="entry name" value="CBS-domain"/>
    <property type="match status" value="1"/>
</dbReference>
<dbReference type="Proteomes" id="UP000403266">
    <property type="component" value="Unassembled WGS sequence"/>
</dbReference>
<accession>A0A5N7MJF4</accession>
<evidence type="ECO:0000313" key="5">
    <source>
        <dbReference type="Proteomes" id="UP000403266"/>
    </source>
</evidence>
<dbReference type="PANTHER" id="PTHR33741:SF5">
    <property type="entry name" value="TRANSMEMBRANE PROTEIN DDB_G0269096-RELATED"/>
    <property type="match status" value="1"/>
</dbReference>
<sequence>MTVGFVGAGFLGSPGNLPLLSAPLGASAIILFALPASPLAQPWSILGGNVVSAAIGVTCAKCLGDPLMAAMLAGTVSVAVMFVLRCLHPPGGALALMAVLGGPAIKAAGYGFVLWPVAPESLILLVMGVLFNNLTGRRYPHLTKPTSSNHHKTTDPAPLQRVGFRSDDLDAILRENDEVVDVSRDSLEALFRKVEVQAYHRRFGRVVCADIMSRDIVSVTAETPLRVAWGLLRQHSVKALPVVSDNHHVVGIITQADLIKHSDWDANRGLRIGIRQMARRVIRIERGQAGSVGQVMTAPVPTARQDVAVAQLVPLMADAGLEQIPIVNDDDQLVGIVAQSDLIAGLFRSQLATASGSPERGRATLSVVK</sequence>
<keyword evidence="5" id="KW-1185">Reference proteome</keyword>
<dbReference type="OrthoDB" id="9811720at2"/>
<dbReference type="InterPro" id="IPR046342">
    <property type="entry name" value="CBS_dom_sf"/>
</dbReference>
<keyword evidence="1" id="KW-0129">CBS domain</keyword>
<dbReference type="CDD" id="cd04600">
    <property type="entry name" value="CBS_pair_HPP_assoc"/>
    <property type="match status" value="1"/>
</dbReference>
<evidence type="ECO:0000259" key="3">
    <source>
        <dbReference type="PROSITE" id="PS51371"/>
    </source>
</evidence>
<dbReference type="EMBL" id="VOSK01000076">
    <property type="protein sequence ID" value="MPR27175.1"/>
    <property type="molecule type" value="Genomic_DNA"/>
</dbReference>
<feature type="transmembrane region" description="Helical" evidence="2">
    <location>
        <begin position="107"/>
        <end position="131"/>
    </location>
</feature>
<dbReference type="SMART" id="SM00116">
    <property type="entry name" value="CBS"/>
    <property type="match status" value="2"/>
</dbReference>
<dbReference type="PANTHER" id="PTHR33741">
    <property type="entry name" value="TRANSMEMBRANE PROTEIN DDB_G0269096-RELATED"/>
    <property type="match status" value="1"/>
</dbReference>
<keyword evidence="2" id="KW-0472">Membrane</keyword>
<feature type="transmembrane region" description="Helical" evidence="2">
    <location>
        <begin position="17"/>
        <end position="36"/>
    </location>
</feature>
<organism evidence="4 5">
    <name type="scientific">Microvirga tunisiensis</name>
    <dbReference type="NCBI Taxonomy" id="2108360"/>
    <lineage>
        <taxon>Bacteria</taxon>
        <taxon>Pseudomonadati</taxon>
        <taxon>Pseudomonadota</taxon>
        <taxon>Alphaproteobacteria</taxon>
        <taxon>Hyphomicrobiales</taxon>
        <taxon>Methylobacteriaceae</taxon>
        <taxon>Microvirga</taxon>
    </lineage>
</organism>
<dbReference type="AlphaFoldDB" id="A0A5N7MJF4"/>
<feature type="domain" description="CBS" evidence="3">
    <location>
        <begin position="212"/>
        <end position="270"/>
    </location>
</feature>
<dbReference type="Pfam" id="PF04982">
    <property type="entry name" value="TM_HPP"/>
    <property type="match status" value="1"/>
</dbReference>
<proteinExistence type="predicted"/>
<dbReference type="PROSITE" id="PS51371">
    <property type="entry name" value="CBS"/>
    <property type="match status" value="2"/>
</dbReference>
<name>A0A5N7MJF4_9HYPH</name>
<dbReference type="InterPro" id="IPR058581">
    <property type="entry name" value="TM_HPP"/>
</dbReference>
<gene>
    <name evidence="4" type="ORF">FS320_18655</name>
</gene>